<dbReference type="OMA" id="SAAKFRM"/>
<dbReference type="AlphaFoldDB" id="A0A803KUL1"/>
<dbReference type="FunFam" id="3.40.50.2000:FF:000040">
    <property type="entry name" value="UDP-glycosyltransferase 76C1"/>
    <property type="match status" value="1"/>
</dbReference>
<dbReference type="FunFam" id="3.40.50.2000:FF:000120">
    <property type="entry name" value="UDP-glycosyltransferase 76C1"/>
    <property type="match status" value="1"/>
</dbReference>
<dbReference type="EnsemblPlants" id="AUR62002719-RA">
    <property type="protein sequence ID" value="AUR62002719-RA:cds"/>
    <property type="gene ID" value="AUR62002719"/>
</dbReference>
<gene>
    <name evidence="3" type="primary">LOC110707486</name>
</gene>
<organism evidence="3 4">
    <name type="scientific">Chenopodium quinoa</name>
    <name type="common">Quinoa</name>
    <dbReference type="NCBI Taxonomy" id="63459"/>
    <lineage>
        <taxon>Eukaryota</taxon>
        <taxon>Viridiplantae</taxon>
        <taxon>Streptophyta</taxon>
        <taxon>Embryophyta</taxon>
        <taxon>Tracheophyta</taxon>
        <taxon>Spermatophyta</taxon>
        <taxon>Magnoliopsida</taxon>
        <taxon>eudicotyledons</taxon>
        <taxon>Gunneridae</taxon>
        <taxon>Pentapetalae</taxon>
        <taxon>Caryophyllales</taxon>
        <taxon>Chenopodiaceae</taxon>
        <taxon>Chenopodioideae</taxon>
        <taxon>Atripliceae</taxon>
        <taxon>Chenopodium</taxon>
    </lineage>
</organism>
<sequence length="458" mass="51294">MEGTMKQTSKLGRRLLLFPAPFHGHLNPMLQLATLLYSKGFSITIIQTPYNPINLTDFPHFTFCSFHNSLLESYSKSPPPDTVTVISSMDTCCEAFRDCLSQILRETAAADTDTDGCKEHIAALIADPMWKFVGSLTASINLPRLVLRTGSISALLVYLSLPSLREKGYLPARDNNLDEILPELSPLKVRDLPLEWPHHLLETFVRETETSHGVICNTFEELESYATAQVKRSLPIPIFPIGPLHKQSPTSDTSIWAQDQTSITWLNKQTPKSVLYVSFGSVATMSKAEFLELAWGLLESMVPILWVVRHGLIQGSEVNNSLPEGYLDMLGERGHFVKWAPQLEVLSHPAVGGFWTHNGWNSTLESICEGVPMLCQPIFADQDMNARHVSDGWKIGMKLEKGIKREEIARSIRKLMLEEGEEMRSRITALKEKATLCVKEGGSSYTSIERLTSYLLSF</sequence>
<comment type="similarity">
    <text evidence="1">Belongs to the UDP-glycosyltransferase family.</text>
</comment>
<dbReference type="Pfam" id="PF00201">
    <property type="entry name" value="UDPGT"/>
    <property type="match status" value="1"/>
</dbReference>
<dbReference type="PANTHER" id="PTHR11926">
    <property type="entry name" value="GLUCOSYL/GLUCURONOSYL TRANSFERASES"/>
    <property type="match status" value="1"/>
</dbReference>
<dbReference type="Gene3D" id="3.40.50.2000">
    <property type="entry name" value="Glycogen Phosphorylase B"/>
    <property type="match status" value="2"/>
</dbReference>
<evidence type="ECO:0000313" key="3">
    <source>
        <dbReference type="EnsemblPlants" id="AUR62002719-RA:cds"/>
    </source>
</evidence>
<keyword evidence="4" id="KW-1185">Reference proteome</keyword>
<dbReference type="PANTHER" id="PTHR11926:SF1464">
    <property type="entry name" value="UDP-GLYCOSYLTRANSFERASE 76B1-LIKE"/>
    <property type="match status" value="1"/>
</dbReference>
<dbReference type="Proteomes" id="UP000596660">
    <property type="component" value="Unplaced"/>
</dbReference>
<dbReference type="OrthoDB" id="5835829at2759"/>
<evidence type="ECO:0000313" key="4">
    <source>
        <dbReference type="Proteomes" id="UP000596660"/>
    </source>
</evidence>
<keyword evidence="2" id="KW-0808">Transferase</keyword>
<dbReference type="CDD" id="cd03784">
    <property type="entry name" value="GT1_Gtf-like"/>
    <property type="match status" value="1"/>
</dbReference>
<proteinExistence type="inferred from homology"/>
<dbReference type="SUPFAM" id="SSF53756">
    <property type="entry name" value="UDP-Glycosyltransferase/glycogen phosphorylase"/>
    <property type="match status" value="1"/>
</dbReference>
<accession>A0A803KUL1</accession>
<dbReference type="SMR" id="A0A803KUL1"/>
<reference evidence="3" key="2">
    <citation type="submission" date="2021-03" db="UniProtKB">
        <authorList>
            <consortium name="EnsemblPlants"/>
        </authorList>
    </citation>
    <scope>IDENTIFICATION</scope>
</reference>
<dbReference type="Gramene" id="AUR62002719-RA">
    <property type="protein sequence ID" value="AUR62002719-RA:cds"/>
    <property type="gene ID" value="AUR62002719"/>
</dbReference>
<evidence type="ECO:0000256" key="1">
    <source>
        <dbReference type="ARBA" id="ARBA00009995"/>
    </source>
</evidence>
<name>A0A803KUL1_CHEQI</name>
<dbReference type="RefSeq" id="XP_021741214.1">
    <property type="nucleotide sequence ID" value="XM_021885522.1"/>
</dbReference>
<dbReference type="GO" id="GO:0080043">
    <property type="term" value="F:quercetin 3-O-glucosyltransferase activity"/>
    <property type="evidence" value="ECO:0007669"/>
    <property type="project" value="TreeGrafter"/>
</dbReference>
<dbReference type="KEGG" id="cqi:110707486"/>
<evidence type="ECO:0000256" key="2">
    <source>
        <dbReference type="ARBA" id="ARBA00022679"/>
    </source>
</evidence>
<dbReference type="InterPro" id="IPR002213">
    <property type="entry name" value="UDP_glucos_trans"/>
</dbReference>
<protein>
    <submittedName>
        <fullName evidence="3">Uncharacterized protein</fullName>
    </submittedName>
</protein>
<reference evidence="3" key="1">
    <citation type="journal article" date="2017" name="Nature">
        <title>The genome of Chenopodium quinoa.</title>
        <authorList>
            <person name="Jarvis D.E."/>
            <person name="Ho Y.S."/>
            <person name="Lightfoot D.J."/>
            <person name="Schmoeckel S.M."/>
            <person name="Li B."/>
            <person name="Borm T.J.A."/>
            <person name="Ohyanagi H."/>
            <person name="Mineta K."/>
            <person name="Michell C.T."/>
            <person name="Saber N."/>
            <person name="Kharbatia N.M."/>
            <person name="Rupper R.R."/>
            <person name="Sharp A.R."/>
            <person name="Dally N."/>
            <person name="Boughton B.A."/>
            <person name="Woo Y.H."/>
            <person name="Gao G."/>
            <person name="Schijlen E.G.W.M."/>
            <person name="Guo X."/>
            <person name="Momin A.A."/>
            <person name="Negrao S."/>
            <person name="Al-Babili S."/>
            <person name="Gehring C."/>
            <person name="Roessner U."/>
            <person name="Jung C."/>
            <person name="Murphy K."/>
            <person name="Arold S.T."/>
            <person name="Gojobori T."/>
            <person name="van der Linden C.G."/>
            <person name="van Loo E.N."/>
            <person name="Jellen E.N."/>
            <person name="Maughan P.J."/>
            <person name="Tester M."/>
        </authorList>
    </citation>
    <scope>NUCLEOTIDE SEQUENCE [LARGE SCALE GENOMIC DNA]</scope>
    <source>
        <strain evidence="3">cv. PI 614886</strain>
    </source>
</reference>
<dbReference type="GO" id="GO:0080044">
    <property type="term" value="F:quercetin 7-O-glucosyltransferase activity"/>
    <property type="evidence" value="ECO:0007669"/>
    <property type="project" value="TreeGrafter"/>
</dbReference>
<dbReference type="GeneID" id="110707486"/>